<dbReference type="RefSeq" id="WP_380000361.1">
    <property type="nucleotide sequence ID" value="NZ_JBHSGN010000128.1"/>
</dbReference>
<reference evidence="2" key="1">
    <citation type="journal article" date="2019" name="Int. J. Syst. Evol. Microbiol.">
        <title>The Global Catalogue of Microorganisms (GCM) 10K type strain sequencing project: providing services to taxonomists for standard genome sequencing and annotation.</title>
        <authorList>
            <consortium name="The Broad Institute Genomics Platform"/>
            <consortium name="The Broad Institute Genome Sequencing Center for Infectious Disease"/>
            <person name="Wu L."/>
            <person name="Ma J."/>
        </authorList>
    </citation>
    <scope>NUCLEOTIDE SEQUENCE [LARGE SCALE GENOMIC DNA]</scope>
    <source>
        <strain evidence="2">CCUG 66188</strain>
    </source>
</reference>
<accession>A0ABV9L1A5</accession>
<name>A0ABV9L1A5_9BACT</name>
<protein>
    <recommendedName>
        <fullName evidence="3">YfhD family protein</fullName>
    </recommendedName>
</protein>
<comment type="caution">
    <text evidence="1">The sequence shown here is derived from an EMBL/GenBank/DDBJ whole genome shotgun (WGS) entry which is preliminary data.</text>
</comment>
<evidence type="ECO:0000313" key="1">
    <source>
        <dbReference type="EMBL" id="MFC4676287.1"/>
    </source>
</evidence>
<organism evidence="1 2">
    <name type="scientific">Dysgonomonas termitidis</name>
    <dbReference type="NCBI Taxonomy" id="1516126"/>
    <lineage>
        <taxon>Bacteria</taxon>
        <taxon>Pseudomonadati</taxon>
        <taxon>Bacteroidota</taxon>
        <taxon>Bacteroidia</taxon>
        <taxon>Bacteroidales</taxon>
        <taxon>Dysgonomonadaceae</taxon>
        <taxon>Dysgonomonas</taxon>
    </lineage>
</organism>
<dbReference type="Proteomes" id="UP001596023">
    <property type="component" value="Unassembled WGS sequence"/>
</dbReference>
<evidence type="ECO:0000313" key="2">
    <source>
        <dbReference type="Proteomes" id="UP001596023"/>
    </source>
</evidence>
<proteinExistence type="predicted"/>
<evidence type="ECO:0008006" key="3">
    <source>
        <dbReference type="Google" id="ProtNLM"/>
    </source>
</evidence>
<keyword evidence="2" id="KW-1185">Reference proteome</keyword>
<gene>
    <name evidence="1" type="ORF">ACFO6W_21625</name>
</gene>
<dbReference type="EMBL" id="JBHSGN010000128">
    <property type="protein sequence ID" value="MFC4676287.1"/>
    <property type="molecule type" value="Genomic_DNA"/>
</dbReference>
<sequence length="58" mass="6880">MDKNNNPEYLNEFHKEQTEQGLNQVAAWAENPMTFEQKLEQQKMLDEQRARREANGNS</sequence>